<name>A0ACC2JNX6_9PEZI</name>
<protein>
    <submittedName>
        <fullName evidence="1">Uncharacterized protein</fullName>
    </submittedName>
</protein>
<reference evidence="1" key="1">
    <citation type="submission" date="2022-12" db="EMBL/GenBank/DDBJ databases">
        <title>Genome Sequence of Lasiodiplodia mahajangana.</title>
        <authorList>
            <person name="Buettner E."/>
        </authorList>
    </citation>
    <scope>NUCLEOTIDE SEQUENCE</scope>
    <source>
        <strain evidence="1">VT137</strain>
    </source>
</reference>
<gene>
    <name evidence="1" type="ORF">O1611_g4680</name>
</gene>
<comment type="caution">
    <text evidence="1">The sequence shown here is derived from an EMBL/GenBank/DDBJ whole genome shotgun (WGS) entry which is preliminary data.</text>
</comment>
<dbReference type="Proteomes" id="UP001153332">
    <property type="component" value="Unassembled WGS sequence"/>
</dbReference>
<dbReference type="EMBL" id="JAPUUL010000907">
    <property type="protein sequence ID" value="KAJ8128952.1"/>
    <property type="molecule type" value="Genomic_DNA"/>
</dbReference>
<evidence type="ECO:0000313" key="2">
    <source>
        <dbReference type="Proteomes" id="UP001153332"/>
    </source>
</evidence>
<proteinExistence type="predicted"/>
<accession>A0ACC2JNX6</accession>
<keyword evidence="2" id="KW-1185">Reference proteome</keyword>
<evidence type="ECO:0000313" key="1">
    <source>
        <dbReference type="EMBL" id="KAJ8128952.1"/>
    </source>
</evidence>
<sequence>MLTDPWLLDSLGNRFTAKEKAILRDPDQKHKKIRDELVVRLADDFTFRTAKRSEYFPWPWLEDHEDYEELIDPTASCFQLPDGSIDIMKADYMLKRVSLAERAKPGRMILDFHVTAAEIKGILESAQKKWKADGKDESLISIIDRIENPERIDKVVCIGLGRVAYRKDPMQTNPVVAGPCLAQHLAMLTMVNALRARVSHKIELCAADFTYDEAHKIALESAGFTIFDPSRHKHEHFRMIDQRTMLCSCGIPSFQSIMPIISEYVQPAVLFVNAYEYQIDSTRPRPAISPVWSKARRRNGGDEYTIVLGPPKRNFEPFYTESTGRMFDNYEMAMNIGEEFDHEKLPNIAGSRDSSLTNHGVLQAKRLGGHIANRRASTGPIQYLFSSNLQRAYQTAEAIAEACQTQDEHGASLVTLDVTRVEELREKDFGSSEGKKFGAKEQDDDSESQESMRFRIDRFLDHHLSPTIHRLAPENVTVIVVSHGIVLNVLLKALLSRYPPKSGSSLIIGDRPSSEYLAPWSNTGVLQARFELSGSDPAQLDGPKTIHMVVEHTNNVDHLQGLKKTRGGIGSAKFDSRQRTMDSFFTSTSKKRKFDDGKD</sequence>
<organism evidence="1 2">
    <name type="scientific">Lasiodiplodia mahajangana</name>
    <dbReference type="NCBI Taxonomy" id="1108764"/>
    <lineage>
        <taxon>Eukaryota</taxon>
        <taxon>Fungi</taxon>
        <taxon>Dikarya</taxon>
        <taxon>Ascomycota</taxon>
        <taxon>Pezizomycotina</taxon>
        <taxon>Dothideomycetes</taxon>
        <taxon>Dothideomycetes incertae sedis</taxon>
        <taxon>Botryosphaeriales</taxon>
        <taxon>Botryosphaeriaceae</taxon>
        <taxon>Lasiodiplodia</taxon>
    </lineage>
</organism>